<evidence type="ECO:0000313" key="1">
    <source>
        <dbReference type="EMBL" id="GAG95746.1"/>
    </source>
</evidence>
<comment type="caution">
    <text evidence="1">The sequence shown here is derived from an EMBL/GenBank/DDBJ whole genome shotgun (WGS) entry which is preliminary data.</text>
</comment>
<protein>
    <submittedName>
        <fullName evidence="1">Uncharacterized protein</fullName>
    </submittedName>
</protein>
<accession>X1DH32</accession>
<feature type="non-terminal residue" evidence="1">
    <location>
        <position position="96"/>
    </location>
</feature>
<organism evidence="1">
    <name type="scientific">marine sediment metagenome</name>
    <dbReference type="NCBI Taxonomy" id="412755"/>
    <lineage>
        <taxon>unclassified sequences</taxon>
        <taxon>metagenomes</taxon>
        <taxon>ecological metagenomes</taxon>
    </lineage>
</organism>
<gene>
    <name evidence="1" type="ORF">S01H4_38980</name>
</gene>
<dbReference type="EMBL" id="BART01021068">
    <property type="protein sequence ID" value="GAG95746.1"/>
    <property type="molecule type" value="Genomic_DNA"/>
</dbReference>
<sequence length="96" mass="11844">MSFIEDYRKILKRRIKEYHWTDIQTEIESFFAKIQSVTIPDSAKFCLKKFTLSKKELLDKFYLDEKKVKDIIYIDRIFIMLDYIKEINFCFPNNWN</sequence>
<dbReference type="AlphaFoldDB" id="X1DH32"/>
<reference evidence="1" key="1">
    <citation type="journal article" date="2014" name="Front. Microbiol.">
        <title>High frequency of phylogenetically diverse reductive dehalogenase-homologous genes in deep subseafloor sedimentary metagenomes.</title>
        <authorList>
            <person name="Kawai M."/>
            <person name="Futagami T."/>
            <person name="Toyoda A."/>
            <person name="Takaki Y."/>
            <person name="Nishi S."/>
            <person name="Hori S."/>
            <person name="Arai W."/>
            <person name="Tsubouchi T."/>
            <person name="Morono Y."/>
            <person name="Uchiyama I."/>
            <person name="Ito T."/>
            <person name="Fujiyama A."/>
            <person name="Inagaki F."/>
            <person name="Takami H."/>
        </authorList>
    </citation>
    <scope>NUCLEOTIDE SEQUENCE</scope>
    <source>
        <strain evidence="1">Expedition CK06-06</strain>
    </source>
</reference>
<proteinExistence type="predicted"/>
<name>X1DH32_9ZZZZ</name>